<reference evidence="3" key="1">
    <citation type="submission" date="2020-10" db="EMBL/GenBank/DDBJ databases">
        <title>Unveiling of a novel bifunctional photoreceptor, Dualchrome1, isolated from a cosmopolitan green alga.</title>
        <authorList>
            <person name="Suzuki S."/>
            <person name="Kawachi M."/>
        </authorList>
    </citation>
    <scope>NUCLEOTIDE SEQUENCE</scope>
    <source>
        <strain evidence="3">NIES 2893</strain>
    </source>
</reference>
<dbReference type="PROSITE" id="PS50181">
    <property type="entry name" value="FBOX"/>
    <property type="match status" value="1"/>
</dbReference>
<sequence>MATAVVTPSSLASLLDFRGDVGWCGSSFVDLPSVLLLRVATLLDDASLASLSATCTQLRALLTGNNVDKTFAGQQSDERAKGQGDDVQAMCAALWRRRFVRAVVGVRNENDECAYDEETAVRRLHDTFIPANWKGPPWPRVAARDTQNNKEWVWRPSPLLVAEAPSWRLRYAALRRADVSRGAHHTPILCFEWTTQDADVETEVSAPAPEQNEQQVTAATESVKPKLILGNDALKLLLQSHTETSMGVQRCSPAIAASLDLEIYANEPWHPHGKATCAPSDAECLSRANERWADAVEVPPTPCTTIGCKRCAVRRMCRCAQHPPPPEWLAFHGSAAGPATSFEATLACGCPCQDPSGLTDARACVRHGAWIRLKASAPPRVHLRCLSHGIVHLHTSEDWPAHVAVGEVGGRIWLGDASARRRGGVGAADYPEPQTVRVDWVRSGAARRFDFDLSVVANFMRWALPPIRWPPRGDAANDVVQLRVQVVEDPLYPHRLRVLASPDVPAHAGARLVLPALALAASPEVQRRRSAESAETRRNLTEPAERDLTSLLADMALRTPDNAGCHVLYGST</sequence>
<evidence type="ECO:0000313" key="4">
    <source>
        <dbReference type="Proteomes" id="UP000660262"/>
    </source>
</evidence>
<dbReference type="InterPro" id="IPR001810">
    <property type="entry name" value="F-box_dom"/>
</dbReference>
<dbReference type="Proteomes" id="UP000660262">
    <property type="component" value="Unassembled WGS sequence"/>
</dbReference>
<dbReference type="SUPFAM" id="SSF81383">
    <property type="entry name" value="F-box domain"/>
    <property type="match status" value="1"/>
</dbReference>
<feature type="domain" description="F-box" evidence="2">
    <location>
        <begin position="25"/>
        <end position="74"/>
    </location>
</feature>
<keyword evidence="4" id="KW-1185">Reference proteome</keyword>
<protein>
    <recommendedName>
        <fullName evidence="2">F-box domain-containing protein</fullName>
    </recommendedName>
</protein>
<evidence type="ECO:0000313" key="3">
    <source>
        <dbReference type="EMBL" id="GHP06486.1"/>
    </source>
</evidence>
<name>A0A830HGM6_9CHLO</name>
<evidence type="ECO:0000259" key="2">
    <source>
        <dbReference type="PROSITE" id="PS50181"/>
    </source>
</evidence>
<comment type="caution">
    <text evidence="3">The sequence shown here is derived from an EMBL/GenBank/DDBJ whole genome shotgun (WGS) entry which is preliminary data.</text>
</comment>
<proteinExistence type="predicted"/>
<accession>A0A830HGM6</accession>
<feature type="region of interest" description="Disordered" evidence="1">
    <location>
        <begin position="525"/>
        <end position="545"/>
    </location>
</feature>
<dbReference type="InterPro" id="IPR036047">
    <property type="entry name" value="F-box-like_dom_sf"/>
</dbReference>
<dbReference type="AlphaFoldDB" id="A0A830HGM6"/>
<evidence type="ECO:0000256" key="1">
    <source>
        <dbReference type="SAM" id="MobiDB-lite"/>
    </source>
</evidence>
<organism evidence="3 4">
    <name type="scientific">Pycnococcus provasolii</name>
    <dbReference type="NCBI Taxonomy" id="41880"/>
    <lineage>
        <taxon>Eukaryota</taxon>
        <taxon>Viridiplantae</taxon>
        <taxon>Chlorophyta</taxon>
        <taxon>Pseudoscourfieldiophyceae</taxon>
        <taxon>Pseudoscourfieldiales</taxon>
        <taxon>Pycnococcaceae</taxon>
        <taxon>Pycnococcus</taxon>
    </lineage>
</organism>
<gene>
    <name evidence="3" type="ORF">PPROV_000523100</name>
</gene>
<dbReference type="EMBL" id="BNJQ01000013">
    <property type="protein sequence ID" value="GHP06486.1"/>
    <property type="molecule type" value="Genomic_DNA"/>
</dbReference>
<dbReference type="CDD" id="cd09917">
    <property type="entry name" value="F-box_SF"/>
    <property type="match status" value="1"/>
</dbReference>